<dbReference type="OrthoDB" id="5861709at2759"/>
<gene>
    <name evidence="1" type="primary">WBGene00276794</name>
</gene>
<dbReference type="InterPro" id="IPR051119">
    <property type="entry name" value="Nematode_SR-like"/>
</dbReference>
<dbReference type="InterPro" id="IPR019426">
    <property type="entry name" value="7TM_GPCR_serpentine_rcpt_Srv"/>
</dbReference>
<name>A0A2A6CF30_PRIPA</name>
<dbReference type="EnsemblMetazoa" id="PPA38425.1">
    <property type="protein sequence ID" value="PPA38425.1"/>
    <property type="gene ID" value="WBGene00276794"/>
</dbReference>
<keyword evidence="2" id="KW-1185">Reference proteome</keyword>
<reference evidence="2" key="1">
    <citation type="journal article" date="2008" name="Nat. Genet.">
        <title>The Pristionchus pacificus genome provides a unique perspective on nematode lifestyle and parasitism.</title>
        <authorList>
            <person name="Dieterich C."/>
            <person name="Clifton S.W."/>
            <person name="Schuster L.N."/>
            <person name="Chinwalla A."/>
            <person name="Delehaunty K."/>
            <person name="Dinkelacker I."/>
            <person name="Fulton L."/>
            <person name="Fulton R."/>
            <person name="Godfrey J."/>
            <person name="Minx P."/>
            <person name="Mitreva M."/>
            <person name="Roeseler W."/>
            <person name="Tian H."/>
            <person name="Witte H."/>
            <person name="Yang S.P."/>
            <person name="Wilson R.K."/>
            <person name="Sommer R.J."/>
        </authorList>
    </citation>
    <scope>NUCLEOTIDE SEQUENCE [LARGE SCALE GENOMIC DNA]</scope>
    <source>
        <strain evidence="2">PS312</strain>
    </source>
</reference>
<reference evidence="1" key="2">
    <citation type="submission" date="2022-06" db="UniProtKB">
        <authorList>
            <consortium name="EnsemblMetazoa"/>
        </authorList>
    </citation>
    <scope>IDENTIFICATION</scope>
    <source>
        <strain evidence="1">PS312</strain>
    </source>
</reference>
<proteinExistence type="predicted"/>
<protein>
    <submittedName>
        <fullName evidence="1">Srv-34</fullName>
    </submittedName>
</protein>
<dbReference type="AlphaFoldDB" id="A0A2A6CF30"/>
<accession>A0A8R1UTK8</accession>
<dbReference type="PANTHER" id="PTHR31627">
    <property type="entry name" value="SERPENTINE RECEPTOR CLASS GAMMA-RELATED"/>
    <property type="match status" value="1"/>
</dbReference>
<evidence type="ECO:0000313" key="1">
    <source>
        <dbReference type="EnsemblMetazoa" id="PPA38425.1"/>
    </source>
</evidence>
<dbReference type="PANTHER" id="PTHR31627:SF42">
    <property type="entry name" value="G_PROTEIN_RECEP_F1_2 DOMAIN-CONTAINING PROTEIN-RELATED"/>
    <property type="match status" value="1"/>
</dbReference>
<dbReference type="Proteomes" id="UP000005239">
    <property type="component" value="Unassembled WGS sequence"/>
</dbReference>
<sequence>MAAVSTQTAICIAISIPSAIVYILVLIQLIRKNVAGRRKKIRSAFYTLQIAQGVFDLLTQLVYFISVLRWVPPLNQFWWSLREYFIPEMTYVHIYLFLYLRVVDVVCLSLQRFLAICFTHSRLNKGLDSLPVLVILFGEIFLAISFALPVFFCDGYFVDEVSLTTKLSSFSLTKPTLLQNLLHQEWHQFQQSWFPIRCNGNLHWMLCIYSQTCETVPQESSEISFRNELKISLQLSGLILGFTLILFSDNYQIWSTIFSFISPWLILIINKDIRQNLLCVRLKCTIERRLQPSESVVSTATRGARTY</sequence>
<dbReference type="SUPFAM" id="SSF81321">
    <property type="entry name" value="Family A G protein-coupled receptor-like"/>
    <property type="match status" value="1"/>
</dbReference>
<dbReference type="Pfam" id="PF10323">
    <property type="entry name" value="7TM_GPCR_Srv"/>
    <property type="match status" value="2"/>
</dbReference>
<accession>A0A2A6CF30</accession>
<evidence type="ECO:0000313" key="2">
    <source>
        <dbReference type="Proteomes" id="UP000005239"/>
    </source>
</evidence>
<organism evidence="1 2">
    <name type="scientific">Pristionchus pacificus</name>
    <name type="common">Parasitic nematode worm</name>
    <dbReference type="NCBI Taxonomy" id="54126"/>
    <lineage>
        <taxon>Eukaryota</taxon>
        <taxon>Metazoa</taxon>
        <taxon>Ecdysozoa</taxon>
        <taxon>Nematoda</taxon>
        <taxon>Chromadorea</taxon>
        <taxon>Rhabditida</taxon>
        <taxon>Rhabditina</taxon>
        <taxon>Diplogasteromorpha</taxon>
        <taxon>Diplogasteroidea</taxon>
        <taxon>Neodiplogasteridae</taxon>
        <taxon>Pristionchus</taxon>
    </lineage>
</organism>